<keyword evidence="1" id="KW-0812">Transmembrane</keyword>
<sequence length="66" mass="7628">FIINDMFGFAFSFVGINPNVARVMMVAIIQFIGWTTVAMEKKAKPPRTRIHILYKPILHTRQPIKI</sequence>
<keyword evidence="3" id="KW-1185">Reference proteome</keyword>
<accession>A0A7T8KM02</accession>
<protein>
    <submittedName>
        <fullName evidence="2">Uncharacterized protein</fullName>
    </submittedName>
</protein>
<feature type="non-terminal residue" evidence="2">
    <location>
        <position position="66"/>
    </location>
</feature>
<dbReference type="EMBL" id="CP045891">
    <property type="protein sequence ID" value="QQP58363.1"/>
    <property type="molecule type" value="Genomic_DNA"/>
</dbReference>
<proteinExistence type="predicted"/>
<keyword evidence="1" id="KW-1133">Transmembrane helix</keyword>
<evidence type="ECO:0000313" key="3">
    <source>
        <dbReference type="Proteomes" id="UP000595437"/>
    </source>
</evidence>
<name>A0A7T8KM02_CALRO</name>
<dbReference type="OrthoDB" id="10612800at2759"/>
<evidence type="ECO:0000256" key="1">
    <source>
        <dbReference type="SAM" id="Phobius"/>
    </source>
</evidence>
<feature type="transmembrane region" description="Helical" evidence="1">
    <location>
        <begin position="20"/>
        <end position="39"/>
    </location>
</feature>
<evidence type="ECO:0000313" key="2">
    <source>
        <dbReference type="EMBL" id="QQP58363.1"/>
    </source>
</evidence>
<reference evidence="3" key="1">
    <citation type="submission" date="2021-01" db="EMBL/GenBank/DDBJ databases">
        <title>Caligus Genome Assembly.</title>
        <authorList>
            <person name="Gallardo-Escarate C."/>
        </authorList>
    </citation>
    <scope>NUCLEOTIDE SEQUENCE [LARGE SCALE GENOMIC DNA]</scope>
</reference>
<gene>
    <name evidence="2" type="ORF">FKW44_003651</name>
</gene>
<dbReference type="AlphaFoldDB" id="A0A7T8KM02"/>
<organism evidence="2 3">
    <name type="scientific">Caligus rogercresseyi</name>
    <name type="common">Sea louse</name>
    <dbReference type="NCBI Taxonomy" id="217165"/>
    <lineage>
        <taxon>Eukaryota</taxon>
        <taxon>Metazoa</taxon>
        <taxon>Ecdysozoa</taxon>
        <taxon>Arthropoda</taxon>
        <taxon>Crustacea</taxon>
        <taxon>Multicrustacea</taxon>
        <taxon>Hexanauplia</taxon>
        <taxon>Copepoda</taxon>
        <taxon>Siphonostomatoida</taxon>
        <taxon>Caligidae</taxon>
        <taxon>Caligus</taxon>
    </lineage>
</organism>
<dbReference type="Proteomes" id="UP000595437">
    <property type="component" value="Chromosome 2"/>
</dbReference>
<keyword evidence="1" id="KW-0472">Membrane</keyword>